<dbReference type="Proteomes" id="UP000231343">
    <property type="component" value="Unassembled WGS sequence"/>
</dbReference>
<evidence type="ECO:0000313" key="3">
    <source>
        <dbReference type="Proteomes" id="UP000231343"/>
    </source>
</evidence>
<keyword evidence="1" id="KW-0812">Transmembrane</keyword>
<dbReference type="EMBL" id="PEYM01000002">
    <property type="protein sequence ID" value="PIS31791.1"/>
    <property type="molecule type" value="Genomic_DNA"/>
</dbReference>
<dbReference type="AlphaFoldDB" id="A0A2H0Y421"/>
<protein>
    <submittedName>
        <fullName evidence="2">Glycosyltransferase family 2 protein</fullName>
    </submittedName>
</protein>
<sequence length="298" mass="34344">MLDLSIIIVSWNVEKLLRDCLASIFQNQDNLELEVFVSDNLSSDGTAKMVTTEFPQVKYLQNESNLGFTKGNNRAFKQATGKYVLFLNPDTVIKPAALSKMIAFLEKQADCGGLGPRLLNPDSSLQLSCRAFPTIETQLYNTLFLDAIFTKTKLFGKYMMSWWQHNELREVDQPMGAALLVRKELLDKIGAFDETIIFWYDEVDLCYRIKQAGWKIYFLPEAEIIHYGGQAFGQWKGLRQSLRGAYIWRQSRNYFFKKHYGFWQVPILMFLDVLQAGIILALLYAIIKTIIFLLQTIV</sequence>
<feature type="transmembrane region" description="Helical" evidence="1">
    <location>
        <begin position="260"/>
        <end position="287"/>
    </location>
</feature>
<evidence type="ECO:0000313" key="2">
    <source>
        <dbReference type="EMBL" id="PIS31791.1"/>
    </source>
</evidence>
<organism evidence="2 3">
    <name type="scientific">Candidatus Saganbacteria bacterium CG08_land_8_20_14_0_20_45_16</name>
    <dbReference type="NCBI Taxonomy" id="2014293"/>
    <lineage>
        <taxon>Bacteria</taxon>
        <taxon>Bacillati</taxon>
        <taxon>Saganbacteria</taxon>
    </lineage>
</organism>
<keyword evidence="1" id="KW-1133">Transmembrane helix</keyword>
<gene>
    <name evidence="2" type="ORF">COT42_00150</name>
</gene>
<keyword evidence="1" id="KW-0472">Membrane</keyword>
<proteinExistence type="predicted"/>
<dbReference type="InterPro" id="IPR029044">
    <property type="entry name" value="Nucleotide-diphossugar_trans"/>
</dbReference>
<dbReference type="Gene3D" id="3.90.550.10">
    <property type="entry name" value="Spore Coat Polysaccharide Biosynthesis Protein SpsA, Chain A"/>
    <property type="match status" value="1"/>
</dbReference>
<reference evidence="2 3" key="1">
    <citation type="submission" date="2017-09" db="EMBL/GenBank/DDBJ databases">
        <title>Depth-based differentiation of microbial function through sediment-hosted aquifers and enrichment of novel symbionts in the deep terrestrial subsurface.</title>
        <authorList>
            <person name="Probst A.J."/>
            <person name="Ladd B."/>
            <person name="Jarett J.K."/>
            <person name="Geller-Mcgrath D.E."/>
            <person name="Sieber C.M."/>
            <person name="Emerson J.B."/>
            <person name="Anantharaman K."/>
            <person name="Thomas B.C."/>
            <person name="Malmstrom R."/>
            <person name="Stieglmeier M."/>
            <person name="Klingl A."/>
            <person name="Woyke T."/>
            <person name="Ryan C.M."/>
            <person name="Banfield J.F."/>
        </authorList>
    </citation>
    <scope>NUCLEOTIDE SEQUENCE [LARGE SCALE GENOMIC DNA]</scope>
    <source>
        <strain evidence="2">CG08_land_8_20_14_0_20_45_16</strain>
    </source>
</reference>
<accession>A0A2H0Y421</accession>
<evidence type="ECO:0000256" key="1">
    <source>
        <dbReference type="SAM" id="Phobius"/>
    </source>
</evidence>
<comment type="caution">
    <text evidence="2">The sequence shown here is derived from an EMBL/GenBank/DDBJ whole genome shotgun (WGS) entry which is preliminary data.</text>
</comment>
<name>A0A2H0Y421_UNCSA</name>
<dbReference type="Pfam" id="PF13641">
    <property type="entry name" value="Glyco_tranf_2_3"/>
    <property type="match status" value="1"/>
</dbReference>
<dbReference type="CDD" id="cd04186">
    <property type="entry name" value="GT_2_like_c"/>
    <property type="match status" value="1"/>
</dbReference>
<keyword evidence="2" id="KW-0808">Transferase</keyword>
<dbReference type="PANTHER" id="PTHR43179">
    <property type="entry name" value="RHAMNOSYLTRANSFERASE WBBL"/>
    <property type="match status" value="1"/>
</dbReference>
<dbReference type="PANTHER" id="PTHR43179:SF7">
    <property type="entry name" value="RHAMNOSYLTRANSFERASE WBBL"/>
    <property type="match status" value="1"/>
</dbReference>
<dbReference type="GO" id="GO:0016740">
    <property type="term" value="F:transferase activity"/>
    <property type="evidence" value="ECO:0007669"/>
    <property type="project" value="UniProtKB-KW"/>
</dbReference>
<dbReference type="SUPFAM" id="SSF53448">
    <property type="entry name" value="Nucleotide-diphospho-sugar transferases"/>
    <property type="match status" value="1"/>
</dbReference>